<dbReference type="GO" id="GO:0042970">
    <property type="term" value="F:homoserine transmembrane transporter activity"/>
    <property type="evidence" value="ECO:0007669"/>
    <property type="project" value="TreeGrafter"/>
</dbReference>
<feature type="transmembrane region" description="Helical" evidence="7">
    <location>
        <begin position="232"/>
        <end position="250"/>
    </location>
</feature>
<feature type="transmembrane region" description="Helical" evidence="7">
    <location>
        <begin position="195"/>
        <end position="220"/>
    </location>
</feature>
<evidence type="ECO:0000256" key="5">
    <source>
        <dbReference type="ARBA" id="ARBA00023136"/>
    </source>
</evidence>
<evidence type="ECO:0000256" key="2">
    <source>
        <dbReference type="ARBA" id="ARBA00022475"/>
    </source>
</evidence>
<dbReference type="AlphaFoldDB" id="I2PWJ6"/>
<dbReference type="STRING" id="596152.DesU5LDRAFT_0185"/>
<dbReference type="eggNOG" id="COG1280">
    <property type="taxonomic scope" value="Bacteria"/>
</dbReference>
<evidence type="ECO:0000256" key="6">
    <source>
        <dbReference type="SAM" id="MobiDB-lite"/>
    </source>
</evidence>
<feature type="compositionally biased region" description="Low complexity" evidence="6">
    <location>
        <begin position="130"/>
        <end position="142"/>
    </location>
</feature>
<dbReference type="PANTHER" id="PTHR30086">
    <property type="entry name" value="ARGININE EXPORTER PROTEIN ARGO"/>
    <property type="match status" value="1"/>
</dbReference>
<gene>
    <name evidence="8" type="ORF">DesU5LDRAFT_0185</name>
</gene>
<feature type="compositionally biased region" description="Pro residues" evidence="6">
    <location>
        <begin position="143"/>
        <end position="154"/>
    </location>
</feature>
<reference evidence="8" key="1">
    <citation type="submission" date="2011-11" db="EMBL/GenBank/DDBJ databases">
        <title>Improved High-Quality Draft sequence of Desulfovibrio sp. U5L.</title>
        <authorList>
            <consortium name="US DOE Joint Genome Institute"/>
            <person name="Lucas S."/>
            <person name="Han J."/>
            <person name="Lapidus A."/>
            <person name="Cheng J.-F."/>
            <person name="Goodwin L."/>
            <person name="Pitluck S."/>
            <person name="Peters L."/>
            <person name="Ovchinnikova G."/>
            <person name="Held B."/>
            <person name="Detter J.C."/>
            <person name="Han C."/>
            <person name="Tapia R."/>
            <person name="Land M."/>
            <person name="Hauser L."/>
            <person name="Kyrpides N."/>
            <person name="Ivanova N."/>
            <person name="Pagani I."/>
            <person name="Gabster J."/>
            <person name="Walker C."/>
            <person name="Stolyar S."/>
            <person name="Stahl D."/>
            <person name="Arkin A."/>
            <person name="Dehal P."/>
            <person name="Hazen T."/>
            <person name="Woyke T."/>
        </authorList>
    </citation>
    <scope>NUCLEOTIDE SEQUENCE [LARGE SCALE GENOMIC DNA]</scope>
    <source>
        <strain evidence="8">U5L</strain>
    </source>
</reference>
<feature type="transmembrane region" description="Helical" evidence="7">
    <location>
        <begin position="37"/>
        <end position="58"/>
    </location>
</feature>
<dbReference type="HOGENOM" id="CLU_079569_2_3_7"/>
<evidence type="ECO:0000256" key="1">
    <source>
        <dbReference type="ARBA" id="ARBA00004651"/>
    </source>
</evidence>
<dbReference type="OrthoDB" id="9807053at2"/>
<protein>
    <submittedName>
        <fullName evidence="8">Putative threonine efflux protein</fullName>
    </submittedName>
</protein>
<feature type="transmembrane region" description="Helical" evidence="7">
    <location>
        <begin position="70"/>
        <end position="90"/>
    </location>
</feature>
<evidence type="ECO:0000256" key="4">
    <source>
        <dbReference type="ARBA" id="ARBA00022989"/>
    </source>
</evidence>
<keyword evidence="4 7" id="KW-1133">Transmembrane helix</keyword>
<organism evidence="8">
    <name type="scientific">Desulfovibrio sp. U5L</name>
    <dbReference type="NCBI Taxonomy" id="596152"/>
    <lineage>
        <taxon>Bacteria</taxon>
        <taxon>Pseudomonadati</taxon>
        <taxon>Thermodesulfobacteriota</taxon>
        <taxon>Desulfovibrionia</taxon>
        <taxon>Desulfovibrionales</taxon>
        <taxon>Desulfovibrionaceae</taxon>
        <taxon>Desulfovibrio</taxon>
    </lineage>
</organism>
<sequence>MLLQTYPLYLAALAAGMLTPGPAMLQALTLGLRFGPRPVAVVACGNVCASVLQVLAALGGLSLLAGQPALLRVAGLGGAAYLAWLGLRLWRAPAGLAPAPVPEAGAGPATAGLPSPATAGLPSPATAGLPSPATADSPSPATAGPPSPATAGPPTPAALFGQGALVSLLNPKAWGFLAAMLPPFTTAGMPHPATVALLAGPIMLFAFGGMMAYACFGAWLTRTLASPWTMRLVFRLFAVTLWWCAAALAAG</sequence>
<evidence type="ECO:0000256" key="3">
    <source>
        <dbReference type="ARBA" id="ARBA00022692"/>
    </source>
</evidence>
<feature type="compositionally biased region" description="Low complexity" evidence="6">
    <location>
        <begin position="105"/>
        <end position="120"/>
    </location>
</feature>
<keyword evidence="2" id="KW-1003">Cell membrane</keyword>
<dbReference type="PANTHER" id="PTHR30086:SF5">
    <property type="entry name" value="HOMOGENTISATE EXPORT PROTEIN"/>
    <property type="match status" value="1"/>
</dbReference>
<proteinExistence type="predicted"/>
<keyword evidence="5 7" id="KW-0472">Membrane</keyword>
<dbReference type="GO" id="GO:0005886">
    <property type="term" value="C:plasma membrane"/>
    <property type="evidence" value="ECO:0007669"/>
    <property type="project" value="UniProtKB-SubCell"/>
</dbReference>
<comment type="subcellular location">
    <subcellularLocation>
        <location evidence="1">Cell membrane</location>
        <topology evidence="1">Multi-pass membrane protein</topology>
    </subcellularLocation>
</comment>
<evidence type="ECO:0000313" key="8">
    <source>
        <dbReference type="EMBL" id="EIG51902.1"/>
    </source>
</evidence>
<dbReference type="InterPro" id="IPR001123">
    <property type="entry name" value="LeuE-type"/>
</dbReference>
<evidence type="ECO:0000256" key="7">
    <source>
        <dbReference type="SAM" id="Phobius"/>
    </source>
</evidence>
<keyword evidence="3 7" id="KW-0812">Transmembrane</keyword>
<dbReference type="EMBL" id="JH600068">
    <property type="protein sequence ID" value="EIG51902.1"/>
    <property type="molecule type" value="Genomic_DNA"/>
</dbReference>
<feature type="region of interest" description="Disordered" evidence="6">
    <location>
        <begin position="105"/>
        <end position="154"/>
    </location>
</feature>
<accession>I2PWJ6</accession>
<dbReference type="Pfam" id="PF01810">
    <property type="entry name" value="LysE"/>
    <property type="match status" value="1"/>
</dbReference>
<name>I2PWJ6_9BACT</name>